<evidence type="ECO:0000259" key="7">
    <source>
        <dbReference type="PROSITE" id="PS50106"/>
    </source>
</evidence>
<dbReference type="NCBIfam" id="TIGR00225">
    <property type="entry name" value="prc"/>
    <property type="match status" value="1"/>
</dbReference>
<dbReference type="Pfam" id="PF03572">
    <property type="entry name" value="Peptidase_S41"/>
    <property type="match status" value="1"/>
</dbReference>
<dbReference type="Gene3D" id="3.30.750.44">
    <property type="match status" value="1"/>
</dbReference>
<dbReference type="PANTHER" id="PTHR32060">
    <property type="entry name" value="TAIL-SPECIFIC PROTEASE"/>
    <property type="match status" value="1"/>
</dbReference>
<comment type="caution">
    <text evidence="8">The sequence shown here is derived from an EMBL/GenBank/DDBJ whole genome shotgun (WGS) entry which is preliminary data.</text>
</comment>
<dbReference type="InterPro" id="IPR001478">
    <property type="entry name" value="PDZ"/>
</dbReference>
<evidence type="ECO:0000256" key="4">
    <source>
        <dbReference type="ARBA" id="ARBA00022825"/>
    </source>
</evidence>
<name>A0A2G6MQN1_9BACT</name>
<keyword evidence="2 5" id="KW-0645">Protease</keyword>
<organism evidence="8 9">
    <name type="scientific">Desulfobacter postgatei</name>
    <dbReference type="NCBI Taxonomy" id="2293"/>
    <lineage>
        <taxon>Bacteria</taxon>
        <taxon>Pseudomonadati</taxon>
        <taxon>Thermodesulfobacteriota</taxon>
        <taxon>Desulfobacteria</taxon>
        <taxon>Desulfobacterales</taxon>
        <taxon>Desulfobacteraceae</taxon>
        <taxon>Desulfobacter</taxon>
    </lineage>
</organism>
<dbReference type="Pfam" id="PF17820">
    <property type="entry name" value="PDZ_6"/>
    <property type="match status" value="1"/>
</dbReference>
<dbReference type="GO" id="GO:0007165">
    <property type="term" value="P:signal transduction"/>
    <property type="evidence" value="ECO:0007669"/>
    <property type="project" value="TreeGrafter"/>
</dbReference>
<dbReference type="SMART" id="SM00245">
    <property type="entry name" value="TSPc"/>
    <property type="match status" value="1"/>
</dbReference>
<evidence type="ECO:0000256" key="5">
    <source>
        <dbReference type="RuleBase" id="RU004404"/>
    </source>
</evidence>
<feature type="domain" description="PDZ" evidence="7">
    <location>
        <begin position="84"/>
        <end position="152"/>
    </location>
</feature>
<evidence type="ECO:0000256" key="3">
    <source>
        <dbReference type="ARBA" id="ARBA00022801"/>
    </source>
</evidence>
<evidence type="ECO:0000256" key="1">
    <source>
        <dbReference type="ARBA" id="ARBA00009179"/>
    </source>
</evidence>
<dbReference type="Gene3D" id="2.30.42.10">
    <property type="match status" value="1"/>
</dbReference>
<dbReference type="Proteomes" id="UP000231203">
    <property type="component" value="Unassembled WGS sequence"/>
</dbReference>
<dbReference type="InterPro" id="IPR005151">
    <property type="entry name" value="Tail-specific_protease"/>
</dbReference>
<dbReference type="SMART" id="SM00228">
    <property type="entry name" value="PDZ"/>
    <property type="match status" value="1"/>
</dbReference>
<dbReference type="InterPro" id="IPR055210">
    <property type="entry name" value="CtpA/B_N"/>
</dbReference>
<dbReference type="PROSITE" id="PS50106">
    <property type="entry name" value="PDZ"/>
    <property type="match status" value="1"/>
</dbReference>
<keyword evidence="4 5" id="KW-0720">Serine protease</keyword>
<proteinExistence type="inferred from homology"/>
<dbReference type="PANTHER" id="PTHR32060:SF30">
    <property type="entry name" value="CARBOXY-TERMINAL PROCESSING PROTEASE CTPA"/>
    <property type="match status" value="1"/>
</dbReference>
<evidence type="ECO:0000256" key="2">
    <source>
        <dbReference type="ARBA" id="ARBA00022670"/>
    </source>
</evidence>
<dbReference type="FunFam" id="2.30.42.10:FF:000063">
    <property type="entry name" value="Peptidase, S41 family"/>
    <property type="match status" value="1"/>
</dbReference>
<keyword evidence="6" id="KW-0732">Signal</keyword>
<dbReference type="AlphaFoldDB" id="A0A2G6MQN1"/>
<dbReference type="InterPro" id="IPR041489">
    <property type="entry name" value="PDZ_6"/>
</dbReference>
<dbReference type="InterPro" id="IPR004447">
    <property type="entry name" value="Peptidase_S41A"/>
</dbReference>
<dbReference type="CDD" id="cd06782">
    <property type="entry name" value="cpPDZ_CPP-like"/>
    <property type="match status" value="1"/>
</dbReference>
<dbReference type="SUPFAM" id="SSF50156">
    <property type="entry name" value="PDZ domain-like"/>
    <property type="match status" value="1"/>
</dbReference>
<accession>A0A2G6MQN1</accession>
<dbReference type="GO" id="GO:0004175">
    <property type="term" value="F:endopeptidase activity"/>
    <property type="evidence" value="ECO:0007669"/>
    <property type="project" value="TreeGrafter"/>
</dbReference>
<evidence type="ECO:0000313" key="8">
    <source>
        <dbReference type="EMBL" id="PIE62408.1"/>
    </source>
</evidence>
<dbReference type="GO" id="GO:0030288">
    <property type="term" value="C:outer membrane-bounded periplasmic space"/>
    <property type="evidence" value="ECO:0007669"/>
    <property type="project" value="TreeGrafter"/>
</dbReference>
<dbReference type="InterPro" id="IPR036034">
    <property type="entry name" value="PDZ_sf"/>
</dbReference>
<comment type="similarity">
    <text evidence="1 5">Belongs to the peptidase S41A family.</text>
</comment>
<feature type="chain" id="PRO_5013956185" evidence="6">
    <location>
        <begin position="29"/>
        <end position="435"/>
    </location>
</feature>
<keyword evidence="3 5" id="KW-0378">Hydrolase</keyword>
<evidence type="ECO:0000313" key="9">
    <source>
        <dbReference type="Proteomes" id="UP000231203"/>
    </source>
</evidence>
<feature type="signal peptide" evidence="6">
    <location>
        <begin position="1"/>
        <end position="28"/>
    </location>
</feature>
<sequence length="435" mass="47891">MGLNRAKLIRLWLSAAVVLMLVAGSVHAAEDTTYQSLKLFTDVLEELEKKYVDEVRPEELVHNAIKGMVGNLDPHSSFMPPDAFGDLQDDTKGKFSGIGIVITMKDGILTVVSPIEGTPAYKAGITTGDIIIKIDDASTKDMAMWEAVNKMRGPRHQEVKITIIREGESAPLVFTLKRDMIPMTSVRSAMPAPGIGYLRITNFRMNTLDDVRKHLSDLEKKDGGLKGLIIDLRDNPGGLLDQAVRISDLFLDKGTIVSIKGRNKKNNQTFKAHPNFPERNYPIVTLINGGSASASEIVAGALKDNARSLIIGTPSFGKGSVQTVHPLKDGFGLKYTIARYYTPSGHSIQAKGIQPDIRVEPGIVKEEPKKESVFDMMVKEKNLKNSLKPEVEETKNKKKSARDDEIEKLNKDIQVKRALDILIGYGVFSKIDGTN</sequence>
<gene>
    <name evidence="8" type="ORF">CSA25_05375</name>
</gene>
<dbReference type="CDD" id="cd07560">
    <property type="entry name" value="Peptidase_S41_CPP"/>
    <property type="match status" value="1"/>
</dbReference>
<dbReference type="GO" id="GO:0006508">
    <property type="term" value="P:proteolysis"/>
    <property type="evidence" value="ECO:0007669"/>
    <property type="project" value="UniProtKB-KW"/>
</dbReference>
<dbReference type="InterPro" id="IPR029045">
    <property type="entry name" value="ClpP/crotonase-like_dom_sf"/>
</dbReference>
<dbReference type="GO" id="GO:0008236">
    <property type="term" value="F:serine-type peptidase activity"/>
    <property type="evidence" value="ECO:0007669"/>
    <property type="project" value="UniProtKB-KW"/>
</dbReference>
<protein>
    <submittedName>
        <fullName evidence="8">Peptidase S41</fullName>
    </submittedName>
</protein>
<dbReference type="SUPFAM" id="SSF52096">
    <property type="entry name" value="ClpP/crotonase"/>
    <property type="match status" value="1"/>
</dbReference>
<dbReference type="Pfam" id="PF22694">
    <property type="entry name" value="CtpB_N-like"/>
    <property type="match status" value="1"/>
</dbReference>
<reference evidence="8 9" key="1">
    <citation type="submission" date="2017-10" db="EMBL/GenBank/DDBJ databases">
        <title>Novel microbial diversity and functional potential in the marine mammal oral microbiome.</title>
        <authorList>
            <person name="Dudek N.K."/>
            <person name="Sun C.L."/>
            <person name="Burstein D."/>
            <person name="Kantor R.S."/>
            <person name="Aliaga Goltsman D.S."/>
            <person name="Bik E.M."/>
            <person name="Thomas B.C."/>
            <person name="Banfield J.F."/>
            <person name="Relman D.A."/>
        </authorList>
    </citation>
    <scope>NUCLEOTIDE SEQUENCE [LARGE SCALE GENOMIC DNA]</scope>
    <source>
        <strain evidence="8">DOLJORAL78_47_202</strain>
    </source>
</reference>
<dbReference type="Gene3D" id="3.90.226.10">
    <property type="entry name" value="2-enoyl-CoA Hydratase, Chain A, domain 1"/>
    <property type="match status" value="1"/>
</dbReference>
<dbReference type="EMBL" id="PDTI01000046">
    <property type="protein sequence ID" value="PIE62408.1"/>
    <property type="molecule type" value="Genomic_DNA"/>
</dbReference>
<evidence type="ECO:0000256" key="6">
    <source>
        <dbReference type="SAM" id="SignalP"/>
    </source>
</evidence>